<proteinExistence type="predicted"/>
<protein>
    <recommendedName>
        <fullName evidence="1">U-box domain-containing protein</fullName>
    </recommendedName>
</protein>
<accession>A0A7S2HPQ9</accession>
<dbReference type="InterPro" id="IPR052085">
    <property type="entry name" value="WD-SAM-U-box"/>
</dbReference>
<dbReference type="PANTHER" id="PTHR46573">
    <property type="entry name" value="WD REPEAT, SAM AND U-BOX DOMAIN-CONTAINING PROTEIN 1"/>
    <property type="match status" value="1"/>
</dbReference>
<sequence>MALVSSHGVKAEPLPKIDLKRLRTKLGSGNQAEHDFVCPISRDVMRDPVVTSAGKTYDRNSIETWLKDHSTDPLTMAPVTKDLTPNLDVRAKLAKLLQTYPEISAPPEADPELVRRFAQPRCHSWCVKCTSGRMFWITRDRAEGEAIGHRSCPDVWVHAPNVAPYNLTADLFMESARLRHWHAQLNEFQPFYFDVSGVEQYNKELTYLRKHYVQCLWVGAWFNTDPRGWLRCLTEAHRSVNKCFSAPKLCGDEGVLSFRVAKAKDVHEEEAAKLNCFS</sequence>
<dbReference type="Pfam" id="PF04564">
    <property type="entry name" value="U-box"/>
    <property type="match status" value="1"/>
</dbReference>
<dbReference type="GO" id="GO:0016567">
    <property type="term" value="P:protein ubiquitination"/>
    <property type="evidence" value="ECO:0007669"/>
    <property type="project" value="InterPro"/>
</dbReference>
<dbReference type="EMBL" id="HBGW01005491">
    <property type="protein sequence ID" value="CAD9497058.1"/>
    <property type="molecule type" value="Transcribed_RNA"/>
</dbReference>
<dbReference type="SUPFAM" id="SSF57850">
    <property type="entry name" value="RING/U-box"/>
    <property type="match status" value="1"/>
</dbReference>
<reference evidence="2" key="1">
    <citation type="submission" date="2021-01" db="EMBL/GenBank/DDBJ databases">
        <authorList>
            <person name="Corre E."/>
            <person name="Pelletier E."/>
            <person name="Niang G."/>
            <person name="Scheremetjew M."/>
            <person name="Finn R."/>
            <person name="Kale V."/>
            <person name="Holt S."/>
            <person name="Cochrane G."/>
            <person name="Meng A."/>
            <person name="Brown T."/>
            <person name="Cohen L."/>
        </authorList>
    </citation>
    <scope>NUCLEOTIDE SEQUENCE</scope>
    <source>
        <strain evidence="2">RCC3387</strain>
    </source>
</reference>
<dbReference type="InterPro" id="IPR003613">
    <property type="entry name" value="Ubox_domain"/>
</dbReference>
<name>A0A7S2HPQ9_9DINO</name>
<dbReference type="SMART" id="SM00504">
    <property type="entry name" value="Ubox"/>
    <property type="match status" value="1"/>
</dbReference>
<gene>
    <name evidence="2" type="ORF">BRAN1462_LOCUS3594</name>
</gene>
<dbReference type="Gene3D" id="3.30.40.10">
    <property type="entry name" value="Zinc/RING finger domain, C3HC4 (zinc finger)"/>
    <property type="match status" value="1"/>
</dbReference>
<evidence type="ECO:0000259" key="1">
    <source>
        <dbReference type="PROSITE" id="PS51698"/>
    </source>
</evidence>
<dbReference type="PANTHER" id="PTHR46573:SF1">
    <property type="entry name" value="WD REPEAT, SAM AND U-BOX DOMAIN-CONTAINING PROTEIN 1"/>
    <property type="match status" value="1"/>
</dbReference>
<dbReference type="InterPro" id="IPR013083">
    <property type="entry name" value="Znf_RING/FYVE/PHD"/>
</dbReference>
<evidence type="ECO:0000313" key="2">
    <source>
        <dbReference type="EMBL" id="CAD9497058.1"/>
    </source>
</evidence>
<dbReference type="AlphaFoldDB" id="A0A7S2HPQ9"/>
<feature type="domain" description="U-box" evidence="1">
    <location>
        <begin position="31"/>
        <end position="103"/>
    </location>
</feature>
<dbReference type="CDD" id="cd16655">
    <property type="entry name" value="RING-Ubox_WDSUB1-like"/>
    <property type="match status" value="1"/>
</dbReference>
<dbReference type="GO" id="GO:0004842">
    <property type="term" value="F:ubiquitin-protein transferase activity"/>
    <property type="evidence" value="ECO:0007669"/>
    <property type="project" value="InterPro"/>
</dbReference>
<dbReference type="PROSITE" id="PS51698">
    <property type="entry name" value="U_BOX"/>
    <property type="match status" value="1"/>
</dbReference>
<organism evidence="2">
    <name type="scientific">Zooxanthella nutricula</name>
    <dbReference type="NCBI Taxonomy" id="1333877"/>
    <lineage>
        <taxon>Eukaryota</taxon>
        <taxon>Sar</taxon>
        <taxon>Alveolata</taxon>
        <taxon>Dinophyceae</taxon>
        <taxon>Peridiniales</taxon>
        <taxon>Peridiniales incertae sedis</taxon>
        <taxon>Zooxanthella</taxon>
    </lineage>
</organism>